<feature type="domain" description="DUF5615" evidence="1">
    <location>
        <begin position="1"/>
        <end position="51"/>
    </location>
</feature>
<keyword evidence="3" id="KW-1185">Reference proteome</keyword>
<dbReference type="EMBL" id="CP050063">
    <property type="protein sequence ID" value="QIP16269.1"/>
    <property type="molecule type" value="Genomic_DNA"/>
</dbReference>
<dbReference type="InterPro" id="IPR041049">
    <property type="entry name" value="DUF5615"/>
</dbReference>
<dbReference type="Proteomes" id="UP000501802">
    <property type="component" value="Chromosome"/>
</dbReference>
<proteinExistence type="predicted"/>
<organism evidence="2 3">
    <name type="scientific">Spirosoma aureum</name>
    <dbReference type="NCBI Taxonomy" id="2692134"/>
    <lineage>
        <taxon>Bacteria</taxon>
        <taxon>Pseudomonadati</taxon>
        <taxon>Bacteroidota</taxon>
        <taxon>Cytophagia</taxon>
        <taxon>Cytophagales</taxon>
        <taxon>Cytophagaceae</taxon>
        <taxon>Spirosoma</taxon>
    </lineage>
</organism>
<protein>
    <submittedName>
        <fullName evidence="2">DUF5615 family PIN-like protein</fullName>
    </submittedName>
</protein>
<sequence>MTFLFDEQLPHLLASWLQTKGFDTLHVTALLTNEHIPDNYICERSMADERVE</sequence>
<dbReference type="Pfam" id="PF18480">
    <property type="entry name" value="DUF5615"/>
    <property type="match status" value="1"/>
</dbReference>
<evidence type="ECO:0000313" key="2">
    <source>
        <dbReference type="EMBL" id="QIP16269.1"/>
    </source>
</evidence>
<evidence type="ECO:0000313" key="3">
    <source>
        <dbReference type="Proteomes" id="UP000501802"/>
    </source>
</evidence>
<dbReference type="AlphaFoldDB" id="A0A6G9AVA7"/>
<evidence type="ECO:0000259" key="1">
    <source>
        <dbReference type="Pfam" id="PF18480"/>
    </source>
</evidence>
<accession>A0A6G9AVA7</accession>
<gene>
    <name evidence="2" type="ORF">G8759_28330</name>
</gene>
<dbReference type="RefSeq" id="WP_167216003.1">
    <property type="nucleotide sequence ID" value="NZ_CP050063.1"/>
</dbReference>
<reference evidence="2 3" key="1">
    <citation type="submission" date="2020-03" db="EMBL/GenBank/DDBJ databases">
        <authorList>
            <person name="Kim M.K."/>
        </authorList>
    </citation>
    <scope>NUCLEOTIDE SEQUENCE [LARGE SCALE GENOMIC DNA]</scope>
    <source>
        <strain evidence="2 3">BT328</strain>
    </source>
</reference>
<name>A0A6G9AVA7_9BACT</name>
<dbReference type="KEGG" id="spib:G8759_28330"/>